<evidence type="ECO:0008006" key="4">
    <source>
        <dbReference type="Google" id="ProtNLM"/>
    </source>
</evidence>
<dbReference type="OrthoDB" id="774557at2759"/>
<feature type="region of interest" description="Disordered" evidence="1">
    <location>
        <begin position="669"/>
        <end position="725"/>
    </location>
</feature>
<feature type="compositionally biased region" description="Pro residues" evidence="1">
    <location>
        <begin position="223"/>
        <end position="247"/>
    </location>
</feature>
<reference evidence="2 3" key="1">
    <citation type="submission" date="2017-03" db="EMBL/GenBank/DDBJ databases">
        <title>Genomes of endolithic fungi from Antarctica.</title>
        <authorList>
            <person name="Coleine C."/>
            <person name="Masonjones S."/>
            <person name="Stajich J.E."/>
        </authorList>
    </citation>
    <scope>NUCLEOTIDE SEQUENCE [LARGE SCALE GENOMIC DNA]</scope>
    <source>
        <strain evidence="2 3">CCFEE 6314</strain>
    </source>
</reference>
<dbReference type="EMBL" id="NAJM01000001">
    <property type="protein sequence ID" value="RVX75777.1"/>
    <property type="molecule type" value="Genomic_DNA"/>
</dbReference>
<feature type="region of interest" description="Disordered" evidence="1">
    <location>
        <begin position="503"/>
        <end position="523"/>
    </location>
</feature>
<evidence type="ECO:0000313" key="2">
    <source>
        <dbReference type="EMBL" id="RVX75777.1"/>
    </source>
</evidence>
<name>A0A438NJ65_EXOME</name>
<dbReference type="InterPro" id="IPR029005">
    <property type="entry name" value="LIM-bd/SEUSS"/>
</dbReference>
<organism evidence="2 3">
    <name type="scientific">Exophiala mesophila</name>
    <name type="common">Black yeast-like fungus</name>
    <dbReference type="NCBI Taxonomy" id="212818"/>
    <lineage>
        <taxon>Eukaryota</taxon>
        <taxon>Fungi</taxon>
        <taxon>Dikarya</taxon>
        <taxon>Ascomycota</taxon>
        <taxon>Pezizomycotina</taxon>
        <taxon>Eurotiomycetes</taxon>
        <taxon>Chaetothyriomycetidae</taxon>
        <taxon>Chaetothyriales</taxon>
        <taxon>Herpotrichiellaceae</taxon>
        <taxon>Exophiala</taxon>
    </lineage>
</organism>
<evidence type="ECO:0000256" key="1">
    <source>
        <dbReference type="SAM" id="MobiDB-lite"/>
    </source>
</evidence>
<feature type="region of interest" description="Disordered" evidence="1">
    <location>
        <begin position="619"/>
        <end position="657"/>
    </location>
</feature>
<gene>
    <name evidence="2" type="ORF">B0A52_00133</name>
</gene>
<sequence length="725" mass="79381">MAQPFPAHAGIAPGHPGMQHAHPMAGMQHPSAGHMGGQPQPGMMQSMHPGVSGPQVTQGPMVTGMPPGAGTPAPGPMHSGNMAMAHLGPQQAMFQQHNPQMNFGQMQMTPQQQQLMARQRMIQMQAQQQQQQHQAQGMQMMPNGQGGFSQAQMAQMKMGMMPPQMQMQMQANHPQMQNFQQQQQQQRFLQAQQQAQAAQMAAASQRAVAQQMQMSRSQEQTSQPPPPQPTPAPQPVPQPAQQPPPTPQAQAQAAQPKPQPQPVPTANNPQQQQQAQSAQHQQQAQNQQQSQAQQQQQQPQHPNQHQNQTAKTAEGDDEPQIKQQADMSNNMMMADLSKTDLLGGQCILQLILWQDILANPERPNDLDYWEDTMRKYFSPFASIRQQLCSNKNDTDKSFQLPFPCLARYYHSHFASGVKQIFLQSYDHNQNKLSNGGVHIWSSHASLTYVFTNDIRVSTTGQLRVTFDEMQKIDHLNISTTGWQEYIPRSALITLASPEVKQSPKITNKNLKRTQGKGNGPNSSPVIPSSGVGEFGVPNHIFQFLEVAEVMTAMGPIMDYYNSHPGVEPKDALYKVTLENTQSMTNANNARLQNQMARAANGHVPVGMFPNQMNPAAMNVPNQFNSPAMGHLGVPQGQGSPMLGGPNHTPSPAQNPAAGGVAMMHQMSAQGSNLSGSQGPSTNTSPNVSNKRRRASQVKEENDGESITTNKVKPSPKISGKRQKGS</sequence>
<feature type="compositionally biased region" description="Polar residues" evidence="1">
    <location>
        <begin position="669"/>
        <end position="688"/>
    </location>
</feature>
<dbReference type="Pfam" id="PF01803">
    <property type="entry name" value="LIM_bind"/>
    <property type="match status" value="1"/>
</dbReference>
<accession>A0A438NJ65</accession>
<proteinExistence type="predicted"/>
<dbReference type="Proteomes" id="UP000288859">
    <property type="component" value="Unassembled WGS sequence"/>
</dbReference>
<protein>
    <recommendedName>
        <fullName evidence="4">LIM-domain binding protein-domain-containing protein</fullName>
    </recommendedName>
</protein>
<feature type="region of interest" description="Disordered" evidence="1">
    <location>
        <begin position="206"/>
        <end position="319"/>
    </location>
</feature>
<dbReference type="PANTHER" id="PTHR10378">
    <property type="entry name" value="LIM DOMAIN-BINDING PROTEIN"/>
    <property type="match status" value="1"/>
</dbReference>
<dbReference type="AlphaFoldDB" id="A0A438NJ65"/>
<feature type="compositionally biased region" description="Low complexity" evidence="1">
    <location>
        <begin position="264"/>
        <end position="308"/>
    </location>
</feature>
<evidence type="ECO:0000313" key="3">
    <source>
        <dbReference type="Proteomes" id="UP000288859"/>
    </source>
</evidence>
<comment type="caution">
    <text evidence="2">The sequence shown here is derived from an EMBL/GenBank/DDBJ whole genome shotgun (WGS) entry which is preliminary data.</text>
</comment>
<dbReference type="VEuPathDB" id="FungiDB:PV10_01820"/>
<feature type="region of interest" description="Disordered" evidence="1">
    <location>
        <begin position="1"/>
        <end position="44"/>
    </location>
</feature>